<evidence type="ECO:0000313" key="1">
    <source>
        <dbReference type="EMBL" id="KAK2814730.1"/>
    </source>
</evidence>
<protein>
    <submittedName>
        <fullName evidence="1">Uncharacterized protein</fullName>
    </submittedName>
</protein>
<gene>
    <name evidence="1" type="ORF">Q5P01_000367</name>
</gene>
<sequence length="102" mass="11241">MLDNHEKKVEEDCKYIQGLADVLLCTAQNIAQRKCTAVNGSLSVPRSEGGITECPVLLRERRLDVPVCFSRPRNQAVHSSIPLPVMSHLGFGRMKRILAVAG</sequence>
<dbReference type="Proteomes" id="UP001187415">
    <property type="component" value="Unassembled WGS sequence"/>
</dbReference>
<accession>A0AA88ILJ0</accession>
<evidence type="ECO:0000313" key="2">
    <source>
        <dbReference type="Proteomes" id="UP001187415"/>
    </source>
</evidence>
<organism evidence="1 2">
    <name type="scientific">Channa striata</name>
    <name type="common">Snakehead murrel</name>
    <name type="synonym">Ophicephalus striatus</name>
    <dbReference type="NCBI Taxonomy" id="64152"/>
    <lineage>
        <taxon>Eukaryota</taxon>
        <taxon>Metazoa</taxon>
        <taxon>Chordata</taxon>
        <taxon>Craniata</taxon>
        <taxon>Vertebrata</taxon>
        <taxon>Euteleostomi</taxon>
        <taxon>Actinopterygii</taxon>
        <taxon>Neopterygii</taxon>
        <taxon>Teleostei</taxon>
        <taxon>Neoteleostei</taxon>
        <taxon>Acanthomorphata</taxon>
        <taxon>Anabantaria</taxon>
        <taxon>Anabantiformes</taxon>
        <taxon>Channoidei</taxon>
        <taxon>Channidae</taxon>
        <taxon>Channa</taxon>
    </lineage>
</organism>
<keyword evidence="2" id="KW-1185">Reference proteome</keyword>
<dbReference type="AlphaFoldDB" id="A0AA88ILJ0"/>
<reference evidence="1" key="1">
    <citation type="submission" date="2023-07" db="EMBL/GenBank/DDBJ databases">
        <title>Chromosome-level Genome Assembly of Striped Snakehead (Channa striata).</title>
        <authorList>
            <person name="Liu H."/>
        </authorList>
    </citation>
    <scope>NUCLEOTIDE SEQUENCE</scope>
    <source>
        <strain evidence="1">Gz</strain>
        <tissue evidence="1">Muscle</tissue>
    </source>
</reference>
<name>A0AA88ILJ0_CHASR</name>
<proteinExistence type="predicted"/>
<comment type="caution">
    <text evidence="1">The sequence shown here is derived from an EMBL/GenBank/DDBJ whole genome shotgun (WGS) entry which is preliminary data.</text>
</comment>
<dbReference type="EMBL" id="JAUPFM010000023">
    <property type="protein sequence ID" value="KAK2814730.1"/>
    <property type="molecule type" value="Genomic_DNA"/>
</dbReference>